<comment type="caution">
    <text evidence="2">The sequence shown here is derived from an EMBL/GenBank/DDBJ whole genome shotgun (WGS) entry which is preliminary data.</text>
</comment>
<keyword evidence="1" id="KW-0812">Transmembrane</keyword>
<evidence type="ECO:0000313" key="4">
    <source>
        <dbReference type="Proteomes" id="UP001206890"/>
    </source>
</evidence>
<keyword evidence="1" id="KW-0472">Membrane</keyword>
<reference evidence="3" key="3">
    <citation type="submission" date="2024-07" db="EMBL/GenBank/DDBJ databases">
        <authorList>
            <person name="Wildschutte H."/>
        </authorList>
    </citation>
    <scope>NUCLEOTIDE SEQUENCE</scope>
    <source>
        <strain evidence="3">N60</strain>
    </source>
</reference>
<sequence length="242" mass="25855">MSTSAPRSPSRRTGSWHRRATRPVQVWMIALVVLGVVHRWVPASTWTIIHVFTLGLLTNSILVWGQHFTETLLHQRPAEESRAVQVRRIMVLNAGIVALVAGMIGAWPIAIVAGATVVGGAVAWYVVDLVRQIRAAAPTRFRPIVRYYAVAAAFLPAGAVAGAVMGVGVDEEWGVRLRAFHLAVNVLGFVGITVLTTLVTFWATVLRTPMARGQDTAAIRSLAVMAAAVVAAAGASLAGRSR</sequence>
<feature type="transmembrane region" description="Helical" evidence="1">
    <location>
        <begin position="110"/>
        <end position="127"/>
    </location>
</feature>
<feature type="transmembrane region" description="Helical" evidence="1">
    <location>
        <begin position="217"/>
        <end position="238"/>
    </location>
</feature>
<name>A0AAW5Q2Y6_9ACTN</name>
<evidence type="ECO:0000256" key="1">
    <source>
        <dbReference type="SAM" id="Phobius"/>
    </source>
</evidence>
<dbReference type="Proteomes" id="UP001206890">
    <property type="component" value="Unassembled WGS sequence"/>
</dbReference>
<evidence type="ECO:0000313" key="5">
    <source>
        <dbReference type="Proteomes" id="UP001560293"/>
    </source>
</evidence>
<dbReference type="GeneID" id="89529200"/>
<evidence type="ECO:0000313" key="3">
    <source>
        <dbReference type="EMBL" id="MEX6464187.1"/>
    </source>
</evidence>
<reference evidence="2" key="1">
    <citation type="submission" date="2022-04" db="EMBL/GenBank/DDBJ databases">
        <title>Human microbiome associated bacterial genomes.</title>
        <authorList>
            <person name="Sandstrom S."/>
            <person name="Salamzade R."/>
            <person name="Kalan L.R."/>
        </authorList>
    </citation>
    <scope>NUCLEOTIDE SEQUENCE</scope>
    <source>
        <strain evidence="2">P3-SID1762</strain>
    </source>
</reference>
<gene>
    <name evidence="3" type="ORF">AB6N35_07450</name>
    <name evidence="2" type="ORF">M3D93_01965</name>
</gene>
<feature type="transmembrane region" description="Helical" evidence="1">
    <location>
        <begin position="147"/>
        <end position="167"/>
    </location>
</feature>
<accession>A0AAW5Q2Y6</accession>
<feature type="transmembrane region" description="Helical" evidence="1">
    <location>
        <begin position="86"/>
        <end position="104"/>
    </location>
</feature>
<evidence type="ECO:0008006" key="6">
    <source>
        <dbReference type="Google" id="ProtNLM"/>
    </source>
</evidence>
<feature type="transmembrane region" description="Helical" evidence="1">
    <location>
        <begin position="47"/>
        <end position="65"/>
    </location>
</feature>
<dbReference type="RefSeq" id="WP_243699683.1">
    <property type="nucleotide sequence ID" value="NZ_CP143053.1"/>
</dbReference>
<dbReference type="Proteomes" id="UP001560293">
    <property type="component" value="Unassembled WGS sequence"/>
</dbReference>
<dbReference type="EMBL" id="JALXTC010000005">
    <property type="protein sequence ID" value="MCT2116529.1"/>
    <property type="molecule type" value="Genomic_DNA"/>
</dbReference>
<feature type="transmembrane region" description="Helical" evidence="1">
    <location>
        <begin position="179"/>
        <end position="205"/>
    </location>
</feature>
<keyword evidence="1" id="KW-1133">Transmembrane helix</keyword>
<keyword evidence="5" id="KW-1185">Reference proteome</keyword>
<dbReference type="AlphaFoldDB" id="A0AAW5Q2Y6"/>
<reference evidence="5" key="2">
    <citation type="submission" date="2024-07" db="EMBL/GenBank/DDBJ databases">
        <title>Pseudomonas strain that inhibits Aeromonas fish pathogens.</title>
        <authorList>
            <person name="Wildschutte H."/>
        </authorList>
    </citation>
    <scope>NUCLEOTIDE SEQUENCE [LARGE SCALE GENOMIC DNA]</scope>
    <source>
        <strain evidence="5">n60</strain>
    </source>
</reference>
<feature type="transmembrane region" description="Helical" evidence="1">
    <location>
        <begin position="20"/>
        <end position="41"/>
    </location>
</feature>
<evidence type="ECO:0000313" key="2">
    <source>
        <dbReference type="EMBL" id="MCT2116529.1"/>
    </source>
</evidence>
<proteinExistence type="predicted"/>
<dbReference type="EMBL" id="JBFTEZ010000002">
    <property type="protein sequence ID" value="MEX6464187.1"/>
    <property type="molecule type" value="Genomic_DNA"/>
</dbReference>
<protein>
    <recommendedName>
        <fullName evidence="6">Copper oxidase</fullName>
    </recommendedName>
</protein>
<organism evidence="2 4">
    <name type="scientific">Dietzia cinnamea</name>
    <dbReference type="NCBI Taxonomy" id="321318"/>
    <lineage>
        <taxon>Bacteria</taxon>
        <taxon>Bacillati</taxon>
        <taxon>Actinomycetota</taxon>
        <taxon>Actinomycetes</taxon>
        <taxon>Mycobacteriales</taxon>
        <taxon>Dietziaceae</taxon>
        <taxon>Dietzia</taxon>
    </lineage>
</organism>